<sequence>MSAPPLFSPSPTIRRLRLLELPRLTWREKGIATVMDEVYQLAGALGERKTLADMQQKGAYPQRGLEQRLGRAMLQFVGKIPAHQ</sequence>
<keyword evidence="2" id="KW-1185">Reference proteome</keyword>
<reference evidence="1" key="1">
    <citation type="journal article" date="2022" name="bioRxiv">
        <title>Sequencing and chromosome-scale assembly of the giantPleurodeles waltlgenome.</title>
        <authorList>
            <person name="Brown T."/>
            <person name="Elewa A."/>
            <person name="Iarovenko S."/>
            <person name="Subramanian E."/>
            <person name="Araus A.J."/>
            <person name="Petzold A."/>
            <person name="Susuki M."/>
            <person name="Suzuki K.-i.T."/>
            <person name="Hayashi T."/>
            <person name="Toyoda A."/>
            <person name="Oliveira C."/>
            <person name="Osipova E."/>
            <person name="Leigh N.D."/>
            <person name="Simon A."/>
            <person name="Yun M.H."/>
        </authorList>
    </citation>
    <scope>NUCLEOTIDE SEQUENCE</scope>
    <source>
        <strain evidence="1">20211129_DDA</strain>
        <tissue evidence="1">Liver</tissue>
    </source>
</reference>
<organism evidence="1 2">
    <name type="scientific">Pleurodeles waltl</name>
    <name type="common">Iberian ribbed newt</name>
    <dbReference type="NCBI Taxonomy" id="8319"/>
    <lineage>
        <taxon>Eukaryota</taxon>
        <taxon>Metazoa</taxon>
        <taxon>Chordata</taxon>
        <taxon>Craniata</taxon>
        <taxon>Vertebrata</taxon>
        <taxon>Euteleostomi</taxon>
        <taxon>Amphibia</taxon>
        <taxon>Batrachia</taxon>
        <taxon>Caudata</taxon>
        <taxon>Salamandroidea</taxon>
        <taxon>Salamandridae</taxon>
        <taxon>Pleurodelinae</taxon>
        <taxon>Pleurodeles</taxon>
    </lineage>
</organism>
<dbReference type="AlphaFoldDB" id="A0AAV7TK60"/>
<dbReference type="EMBL" id="JANPWB010000006">
    <property type="protein sequence ID" value="KAJ1176168.1"/>
    <property type="molecule type" value="Genomic_DNA"/>
</dbReference>
<protein>
    <submittedName>
        <fullName evidence="1">Uncharacterized protein</fullName>
    </submittedName>
</protein>
<name>A0AAV7TK60_PLEWA</name>
<comment type="caution">
    <text evidence="1">The sequence shown here is derived from an EMBL/GenBank/DDBJ whole genome shotgun (WGS) entry which is preliminary data.</text>
</comment>
<dbReference type="Proteomes" id="UP001066276">
    <property type="component" value="Chromosome 3_2"/>
</dbReference>
<proteinExistence type="predicted"/>
<evidence type="ECO:0000313" key="1">
    <source>
        <dbReference type="EMBL" id="KAJ1176168.1"/>
    </source>
</evidence>
<accession>A0AAV7TK60</accession>
<gene>
    <name evidence="1" type="ORF">NDU88_001451</name>
</gene>
<evidence type="ECO:0000313" key="2">
    <source>
        <dbReference type="Proteomes" id="UP001066276"/>
    </source>
</evidence>